<sequence length="89" mass="10108">MKALELFNPLLFHFSGGVSIRPLSLIQEKETKESQSVPDETTSGFLSQGYGADATVRESSVDAKILLFFISHRLSFKKKEKFQQNDKFH</sequence>
<organism evidence="1 2">
    <name type="scientific">Bacteroides zoogleoformans</name>
    <dbReference type="NCBI Taxonomy" id="28119"/>
    <lineage>
        <taxon>Bacteria</taxon>
        <taxon>Pseudomonadati</taxon>
        <taxon>Bacteroidota</taxon>
        <taxon>Bacteroidia</taxon>
        <taxon>Bacteroidales</taxon>
        <taxon>Bacteroidaceae</taxon>
        <taxon>Bacteroides</taxon>
    </lineage>
</organism>
<proteinExistence type="predicted"/>
<evidence type="ECO:0000313" key="1">
    <source>
        <dbReference type="EMBL" id="AVM52315.1"/>
    </source>
</evidence>
<dbReference type="Proteomes" id="UP000238304">
    <property type="component" value="Chromosome"/>
</dbReference>
<name>A0ABM6T6L4_9BACE</name>
<protein>
    <submittedName>
        <fullName evidence="1">Uncharacterized protein</fullName>
    </submittedName>
</protein>
<dbReference type="EMBL" id="CP027231">
    <property type="protein sequence ID" value="AVM52315.1"/>
    <property type="molecule type" value="Genomic_DNA"/>
</dbReference>
<keyword evidence="2" id="KW-1185">Reference proteome</keyword>
<gene>
    <name evidence="1" type="ORF">C4H11_04580</name>
</gene>
<accession>A0ABM6T6L4</accession>
<evidence type="ECO:0000313" key="2">
    <source>
        <dbReference type="Proteomes" id="UP000238304"/>
    </source>
</evidence>
<reference evidence="1 2" key="1">
    <citation type="submission" date="2018-02" db="EMBL/GenBank/DDBJ databases">
        <authorList>
            <person name="Holder M.E."/>
            <person name="Ajami N.J."/>
            <person name="Petrosino J.F."/>
        </authorList>
    </citation>
    <scope>NUCLEOTIDE SEQUENCE [LARGE SCALE GENOMIC DNA]</scope>
    <source>
        <strain evidence="1 2">ATCC 33285</strain>
    </source>
</reference>